<feature type="domain" description="Lipoxygenase" evidence="5">
    <location>
        <begin position="1"/>
        <end position="266"/>
    </location>
</feature>
<evidence type="ECO:0000313" key="6">
    <source>
        <dbReference type="EMBL" id="TYK23948.1"/>
    </source>
</evidence>
<dbReference type="InterPro" id="IPR036226">
    <property type="entry name" value="LipOase_C_sf"/>
</dbReference>
<keyword evidence="1" id="KW-0479">Metal-binding</keyword>
<evidence type="ECO:0000256" key="4">
    <source>
        <dbReference type="SAM" id="SignalP"/>
    </source>
</evidence>
<dbReference type="Pfam" id="PF00305">
    <property type="entry name" value="Lipoxygenase"/>
    <property type="match status" value="1"/>
</dbReference>
<dbReference type="EMBL" id="SSTD01004115">
    <property type="protein sequence ID" value="TYK23948.1"/>
    <property type="molecule type" value="Genomic_DNA"/>
</dbReference>
<dbReference type="PROSITE" id="PS51393">
    <property type="entry name" value="LIPOXYGENASE_3"/>
    <property type="match status" value="1"/>
</dbReference>
<dbReference type="AlphaFoldDB" id="A0A5D3DKA2"/>
<feature type="signal peptide" evidence="4">
    <location>
        <begin position="1"/>
        <end position="15"/>
    </location>
</feature>
<dbReference type="PANTHER" id="PTHR11771">
    <property type="entry name" value="LIPOXYGENASE"/>
    <property type="match status" value="1"/>
</dbReference>
<evidence type="ECO:0000313" key="7">
    <source>
        <dbReference type="Proteomes" id="UP000321947"/>
    </source>
</evidence>
<dbReference type="SUPFAM" id="SSF48484">
    <property type="entry name" value="Lipoxigenase"/>
    <property type="match status" value="1"/>
</dbReference>
<evidence type="ECO:0000256" key="1">
    <source>
        <dbReference type="ARBA" id="ARBA00022723"/>
    </source>
</evidence>
<keyword evidence="3" id="KW-0560">Oxidoreductase</keyword>
<evidence type="ECO:0000256" key="3">
    <source>
        <dbReference type="ARBA" id="ARBA00023002"/>
    </source>
</evidence>
<evidence type="ECO:0000259" key="5">
    <source>
        <dbReference type="PROSITE" id="PS51393"/>
    </source>
</evidence>
<keyword evidence="2" id="KW-0223">Dioxygenase</keyword>
<dbReference type="GO" id="GO:0034440">
    <property type="term" value="P:lipid oxidation"/>
    <property type="evidence" value="ECO:0007669"/>
    <property type="project" value="InterPro"/>
</dbReference>
<keyword evidence="4" id="KW-0732">Signal</keyword>
<feature type="chain" id="PRO_5023024621" evidence="4">
    <location>
        <begin position="16"/>
        <end position="266"/>
    </location>
</feature>
<accession>A0A5D3DKA2</accession>
<comment type="caution">
    <text evidence="6">The sequence shown here is derived from an EMBL/GenBank/DDBJ whole genome shotgun (WGS) entry which is preliminary data.</text>
</comment>
<evidence type="ECO:0000256" key="2">
    <source>
        <dbReference type="ARBA" id="ARBA00022964"/>
    </source>
</evidence>
<dbReference type="GO" id="GO:0046872">
    <property type="term" value="F:metal ion binding"/>
    <property type="evidence" value="ECO:0007669"/>
    <property type="project" value="UniProtKB-KW"/>
</dbReference>
<dbReference type="Gene3D" id="1.20.245.10">
    <property type="entry name" value="Lipoxygenase-1, Domain 5"/>
    <property type="match status" value="1"/>
</dbReference>
<dbReference type="InterPro" id="IPR013819">
    <property type="entry name" value="LipOase_C"/>
</dbReference>
<dbReference type="InterPro" id="IPR000907">
    <property type="entry name" value="LipOase"/>
</dbReference>
<reference evidence="6 7" key="1">
    <citation type="submission" date="2019-08" db="EMBL/GenBank/DDBJ databases">
        <title>Draft genome sequences of two oriental melons (Cucumis melo L. var makuwa).</title>
        <authorList>
            <person name="Kwon S.-Y."/>
        </authorList>
    </citation>
    <scope>NUCLEOTIDE SEQUENCE [LARGE SCALE GENOMIC DNA]</scope>
    <source>
        <strain evidence="7">cv. Chang Bougi</strain>
        <tissue evidence="6">Leaf</tissue>
    </source>
</reference>
<protein>
    <submittedName>
        <fullName evidence="6">Linoleate 13S-lipoxygenase 2-1</fullName>
    </submittedName>
</protein>
<proteinExistence type="predicted"/>
<dbReference type="Proteomes" id="UP000321947">
    <property type="component" value="Unassembled WGS sequence"/>
</dbReference>
<sequence>MIIYVLWLFFKRGLAVEDPHAVHGLKLSIEDYPFANDGLILWDAIKEWATEYVNHYYPNPSVVNSDDELQAWWTEIRTVGHADKKDEPWWPILNTPKDLIDIVTTIIWVTSGHHAAVNFGQYSFAASYYPARPSLTRLNIPTEQPNSQLWNCFLENPENVFLETFPSHFQATLLLSILKILSSHSPDEEYLGGDMEAAWGDEDVIKEAFYKFRAKLQNLEVIIDERNANPNLKNRNGAAGIGPYQLLKPFSEPGVTARGVPNSVSI</sequence>
<organism evidence="6 7">
    <name type="scientific">Cucumis melo var. makuwa</name>
    <name type="common">Oriental melon</name>
    <dbReference type="NCBI Taxonomy" id="1194695"/>
    <lineage>
        <taxon>Eukaryota</taxon>
        <taxon>Viridiplantae</taxon>
        <taxon>Streptophyta</taxon>
        <taxon>Embryophyta</taxon>
        <taxon>Tracheophyta</taxon>
        <taxon>Spermatophyta</taxon>
        <taxon>Magnoliopsida</taxon>
        <taxon>eudicotyledons</taxon>
        <taxon>Gunneridae</taxon>
        <taxon>Pentapetalae</taxon>
        <taxon>rosids</taxon>
        <taxon>fabids</taxon>
        <taxon>Cucurbitales</taxon>
        <taxon>Cucurbitaceae</taxon>
        <taxon>Benincaseae</taxon>
        <taxon>Cucumis</taxon>
    </lineage>
</organism>
<gene>
    <name evidence="6" type="ORF">E5676_scaffold80346G00010</name>
</gene>
<dbReference type="GO" id="GO:0016702">
    <property type="term" value="F:oxidoreductase activity, acting on single donors with incorporation of molecular oxygen, incorporation of two atoms of oxygen"/>
    <property type="evidence" value="ECO:0007669"/>
    <property type="project" value="InterPro"/>
</dbReference>
<name>A0A5D3DKA2_CUCMM</name>